<comment type="subcellular location">
    <subcellularLocation>
        <location evidence="2">Cytoplasm</location>
    </subcellularLocation>
    <subcellularLocation>
        <location evidence="1">Nucleus</location>
    </subcellularLocation>
</comment>
<evidence type="ECO:0000256" key="1">
    <source>
        <dbReference type="ARBA" id="ARBA00004123"/>
    </source>
</evidence>
<gene>
    <name evidence="10" type="ORF">RUM44_005829</name>
</gene>
<feature type="domain" description="Telomerase activating protein Est1-like N-terminal" evidence="8">
    <location>
        <begin position="78"/>
        <end position="189"/>
    </location>
</feature>
<keyword evidence="3" id="KW-0963">Cytoplasm</keyword>
<evidence type="ECO:0008006" key="12">
    <source>
        <dbReference type="Google" id="ProtNLM"/>
    </source>
</evidence>
<name>A0ABR1AY68_POLSC</name>
<feature type="region of interest" description="Disordered" evidence="6">
    <location>
        <begin position="415"/>
        <end position="459"/>
    </location>
</feature>
<evidence type="ECO:0000256" key="4">
    <source>
        <dbReference type="ARBA" id="ARBA00023161"/>
    </source>
</evidence>
<evidence type="ECO:0000313" key="11">
    <source>
        <dbReference type="Proteomes" id="UP001359485"/>
    </source>
</evidence>
<accession>A0ABR1AY68</accession>
<dbReference type="InterPro" id="IPR018834">
    <property type="entry name" value="DNA/RNA-bd_Est1-type"/>
</dbReference>
<feature type="domain" description="DNA/RNA-binding" evidence="7">
    <location>
        <begin position="201"/>
        <end position="414"/>
    </location>
</feature>
<dbReference type="Pfam" id="PF10374">
    <property type="entry name" value="EST1"/>
    <property type="match status" value="1"/>
</dbReference>
<keyword evidence="11" id="KW-1185">Reference proteome</keyword>
<feature type="compositionally biased region" description="Basic residues" evidence="6">
    <location>
        <begin position="499"/>
        <end position="509"/>
    </location>
</feature>
<feature type="region of interest" description="Disordered" evidence="6">
    <location>
        <begin position="499"/>
        <end position="546"/>
    </location>
</feature>
<dbReference type="Pfam" id="PF13638">
    <property type="entry name" value="PIN_4"/>
    <property type="match status" value="1"/>
</dbReference>
<dbReference type="SUPFAM" id="SSF48452">
    <property type="entry name" value="TPR-like"/>
    <property type="match status" value="1"/>
</dbReference>
<dbReference type="InterPro" id="IPR002716">
    <property type="entry name" value="PIN_dom"/>
</dbReference>
<comment type="caution">
    <text evidence="10">The sequence shown here is derived from an EMBL/GenBank/DDBJ whole genome shotgun (WGS) entry which is preliminary data.</text>
</comment>
<keyword evidence="5" id="KW-0539">Nucleus</keyword>
<dbReference type="Gene3D" id="3.40.50.1010">
    <property type="entry name" value="5'-nuclease"/>
    <property type="match status" value="1"/>
</dbReference>
<evidence type="ECO:0000313" key="10">
    <source>
        <dbReference type="EMBL" id="KAK6631303.1"/>
    </source>
</evidence>
<evidence type="ECO:0000259" key="7">
    <source>
        <dbReference type="Pfam" id="PF10373"/>
    </source>
</evidence>
<evidence type="ECO:0000256" key="3">
    <source>
        <dbReference type="ARBA" id="ARBA00022490"/>
    </source>
</evidence>
<evidence type="ECO:0000259" key="9">
    <source>
        <dbReference type="Pfam" id="PF13638"/>
    </source>
</evidence>
<dbReference type="InterPro" id="IPR045153">
    <property type="entry name" value="Est1/Ebs1-like"/>
</dbReference>
<dbReference type="InterPro" id="IPR019458">
    <property type="entry name" value="Est1-like_N"/>
</dbReference>
<feature type="compositionally biased region" description="Polar residues" evidence="6">
    <location>
        <begin position="513"/>
        <end position="531"/>
    </location>
</feature>
<evidence type="ECO:0000256" key="5">
    <source>
        <dbReference type="ARBA" id="ARBA00023242"/>
    </source>
</evidence>
<dbReference type="Proteomes" id="UP001359485">
    <property type="component" value="Unassembled WGS sequence"/>
</dbReference>
<dbReference type="CDD" id="cd09884">
    <property type="entry name" value="PIN_Smg5-like"/>
    <property type="match status" value="1"/>
</dbReference>
<feature type="compositionally biased region" description="Polar residues" evidence="6">
    <location>
        <begin position="667"/>
        <end position="680"/>
    </location>
</feature>
<feature type="domain" description="PIN" evidence="9">
    <location>
        <begin position="907"/>
        <end position="1022"/>
    </location>
</feature>
<evidence type="ECO:0000256" key="2">
    <source>
        <dbReference type="ARBA" id="ARBA00004496"/>
    </source>
</evidence>
<dbReference type="Pfam" id="PF10373">
    <property type="entry name" value="EST1_DNA_bind"/>
    <property type="match status" value="1"/>
</dbReference>
<dbReference type="Gene3D" id="1.25.40.10">
    <property type="entry name" value="Tetratricopeptide repeat domain"/>
    <property type="match status" value="1"/>
</dbReference>
<evidence type="ECO:0000259" key="8">
    <source>
        <dbReference type="Pfam" id="PF10374"/>
    </source>
</evidence>
<feature type="compositionally biased region" description="Polar residues" evidence="6">
    <location>
        <begin position="415"/>
        <end position="433"/>
    </location>
</feature>
<dbReference type="EMBL" id="JAWJWF010000006">
    <property type="protein sequence ID" value="KAK6631303.1"/>
    <property type="molecule type" value="Genomic_DNA"/>
</dbReference>
<feature type="region of interest" description="Disordered" evidence="6">
    <location>
        <begin position="667"/>
        <end position="687"/>
    </location>
</feature>
<dbReference type="InterPro" id="IPR011990">
    <property type="entry name" value="TPR-like_helical_dom_sf"/>
</dbReference>
<proteinExistence type="predicted"/>
<keyword evidence="4" id="KW-0866">Nonsense-mediated mRNA decay</keyword>
<organism evidence="10 11">
    <name type="scientific">Polyplax serrata</name>
    <name type="common">Common mouse louse</name>
    <dbReference type="NCBI Taxonomy" id="468196"/>
    <lineage>
        <taxon>Eukaryota</taxon>
        <taxon>Metazoa</taxon>
        <taxon>Ecdysozoa</taxon>
        <taxon>Arthropoda</taxon>
        <taxon>Hexapoda</taxon>
        <taxon>Insecta</taxon>
        <taxon>Pterygota</taxon>
        <taxon>Neoptera</taxon>
        <taxon>Paraneoptera</taxon>
        <taxon>Psocodea</taxon>
        <taxon>Troctomorpha</taxon>
        <taxon>Phthiraptera</taxon>
        <taxon>Anoplura</taxon>
        <taxon>Polyplacidae</taxon>
        <taxon>Polyplax</taxon>
    </lineage>
</organism>
<sequence>MKKSYIPISDVSNEKSELTRRIYRSLTEVVRQLDDVRGRSQTVSNLFLPGLALLKTKLHDLCYKLILTDPLGHGKKGEELLWRKGYHDIFITAKQLRKNNMWSFEDVIHVQGLLMSGIGHYQHYLFKLQTDYKLDFQGLVDFPLTTCALGLAKGETVSTQRVPDKNLTEWAKESCYRCLIYLGDLNRYLLDIYPYWDSGTAERYYIQAANMNIRCGRPHNQLGTLAGSKNYNLDAAYHYVRCIIRPEPFQGAEGNLQKALEKNAEFMQLEPFLPHTPPAVQKLVMRFLFFFDVWYFDNTMDNGLHSSYCHEMLQELQFCLQEESKNSLPFDLNETEISNITPFGNRSLENPDHLSSDMVLKIIILLLICVEKQQKRDFSQSSVVMAVSLAVLSQLLQHAIEKLQQFFSRCTSDTLGQESQKSSSPCDSQQFPQRRNEKYKKKNKGDNVENGNLNKKNGKGLIKENKNFIETKTENCSNGDLFDEIVNETENTKQFTKKKNRLKRRKRIRPVSSCESDLSDSDITLNDSSSGEDCFSGDSDSEVISSDSEDLDETLLIIDQKIKEKKFKGDRKGDEITSEGKKSNNEEEKGVKLVLKPNSPLIGAKFKNELAVNGVNDENGTKSSNEKDKTKSLFTVHNGIDEEEMKQQENNRGDFTAVESVRTSDTPIGNKFSSNITNESSDLDKASPSSELHANLYNLRHVDMKKFLHFLSQQGILRSIKLYCDWFQTDSESVKACCKSSKTLLGKFVTFLNMISLGEENFSREWNVLKKNGSNSIPLSEDIMTRGLPMLQGGRTKLEWDYHIKNRVNILEENLLRLTRLTEFGHYLSKMEGTGIFYNKGNKMFYMVGQNGKVANSAHEMENKEQITNATRKGQLMKNMGQLWLKAEVRDLESRVRRRAGNFSPYLVVDSEALIEHIVLVKQLVGSRQFIVIIPAVVLSHLDECKRDSGRARETIRWLESQFQHGNRSLRAQKSQERISLPLIKYPKKKDKEAWNFFQIVECCHYFSKQSEFQSSQSNLLVTLLTGQREFSFVGDCKKEDLGKDYSPLGVAKNFGDEGVETSTEENKSYRRQLLEKLLVLSGPGVRIECGP</sequence>
<reference evidence="10 11" key="1">
    <citation type="submission" date="2023-09" db="EMBL/GenBank/DDBJ databases">
        <title>Genomes of two closely related lineages of the louse Polyplax serrata with different host specificities.</title>
        <authorList>
            <person name="Martinu J."/>
            <person name="Tarabai H."/>
            <person name="Stefka J."/>
            <person name="Hypsa V."/>
        </authorList>
    </citation>
    <scope>NUCLEOTIDE SEQUENCE [LARGE SCALE GENOMIC DNA]</scope>
    <source>
        <strain evidence="10">98ZLc_SE</strain>
    </source>
</reference>
<protein>
    <recommendedName>
        <fullName evidence="12">Protein SMG5</fullName>
    </recommendedName>
</protein>
<feature type="compositionally biased region" description="Low complexity" evidence="6">
    <location>
        <begin position="536"/>
        <end position="546"/>
    </location>
</feature>
<evidence type="ECO:0000256" key="6">
    <source>
        <dbReference type="SAM" id="MobiDB-lite"/>
    </source>
</evidence>
<feature type="compositionally biased region" description="Basic and acidic residues" evidence="6">
    <location>
        <begin position="570"/>
        <end position="589"/>
    </location>
</feature>
<dbReference type="PANTHER" id="PTHR15696">
    <property type="entry name" value="SMG-7 SUPPRESSOR WITH MORPHOLOGICAL EFFECT ON GENITALIA PROTEIN 7"/>
    <property type="match status" value="1"/>
</dbReference>
<feature type="region of interest" description="Disordered" evidence="6">
    <location>
        <begin position="568"/>
        <end position="589"/>
    </location>
</feature>
<dbReference type="PANTHER" id="PTHR15696:SF7">
    <property type="entry name" value="NONSENSE-MEDIATED MRNA DECAY FACTOR"/>
    <property type="match status" value="1"/>
</dbReference>